<dbReference type="EMBL" id="JAGKQM010000015">
    <property type="protein sequence ID" value="KAH0877658.1"/>
    <property type="molecule type" value="Genomic_DNA"/>
</dbReference>
<feature type="compositionally biased region" description="Basic and acidic residues" evidence="1">
    <location>
        <begin position="19"/>
        <end position="29"/>
    </location>
</feature>
<sequence length="205" mass="22381">MDTVVPPDLPLVTTGESPSKVEARGFDQETRLEMDLTELTQKLTNDLGLKSSDTGGSGDLSSTAIDLVEKEEGLVPMVSSEKGTVKGGSKGSWVGAVQGKITIEITEDNVEEERKSSGGEIEQLKEVSEKEAGWLDVSMGKSSRSPSGRQRELEVDQDTILSQSRFSVLMHEEEGEWVESDREEVVQLEGGSLHEELEEMDEIIP</sequence>
<feature type="non-terminal residue" evidence="2">
    <location>
        <position position="205"/>
    </location>
</feature>
<feature type="compositionally biased region" description="Basic and acidic residues" evidence="1">
    <location>
        <begin position="112"/>
        <end position="133"/>
    </location>
</feature>
<gene>
    <name evidence="2" type="ORF">HID58_065052</name>
</gene>
<protein>
    <submittedName>
        <fullName evidence="2">Uncharacterized protein</fullName>
    </submittedName>
</protein>
<evidence type="ECO:0000313" key="2">
    <source>
        <dbReference type="EMBL" id="KAH0877658.1"/>
    </source>
</evidence>
<organism evidence="2 3">
    <name type="scientific">Brassica napus</name>
    <name type="common">Rape</name>
    <dbReference type="NCBI Taxonomy" id="3708"/>
    <lineage>
        <taxon>Eukaryota</taxon>
        <taxon>Viridiplantae</taxon>
        <taxon>Streptophyta</taxon>
        <taxon>Embryophyta</taxon>
        <taxon>Tracheophyta</taxon>
        <taxon>Spermatophyta</taxon>
        <taxon>Magnoliopsida</taxon>
        <taxon>eudicotyledons</taxon>
        <taxon>Gunneridae</taxon>
        <taxon>Pentapetalae</taxon>
        <taxon>rosids</taxon>
        <taxon>malvids</taxon>
        <taxon>Brassicales</taxon>
        <taxon>Brassicaceae</taxon>
        <taxon>Brassiceae</taxon>
        <taxon>Brassica</taxon>
    </lineage>
</organism>
<accession>A0ABQ7ZC44</accession>
<keyword evidence="3" id="KW-1185">Reference proteome</keyword>
<feature type="region of interest" description="Disordered" evidence="1">
    <location>
        <begin position="1"/>
        <end position="29"/>
    </location>
</feature>
<evidence type="ECO:0000256" key="1">
    <source>
        <dbReference type="SAM" id="MobiDB-lite"/>
    </source>
</evidence>
<proteinExistence type="predicted"/>
<comment type="caution">
    <text evidence="2">The sequence shown here is derived from an EMBL/GenBank/DDBJ whole genome shotgun (WGS) entry which is preliminary data.</text>
</comment>
<reference evidence="2 3" key="1">
    <citation type="submission" date="2021-05" db="EMBL/GenBank/DDBJ databases">
        <title>Genome Assembly of Synthetic Allotetraploid Brassica napus Reveals Homoeologous Exchanges between Subgenomes.</title>
        <authorList>
            <person name="Davis J.T."/>
        </authorList>
    </citation>
    <scope>NUCLEOTIDE SEQUENCE [LARGE SCALE GENOMIC DNA]</scope>
    <source>
        <strain evidence="3">cv. Da-Ae</strain>
        <tissue evidence="2">Seedling</tissue>
    </source>
</reference>
<evidence type="ECO:0000313" key="3">
    <source>
        <dbReference type="Proteomes" id="UP000824890"/>
    </source>
</evidence>
<name>A0ABQ7ZC44_BRANA</name>
<dbReference type="Proteomes" id="UP000824890">
    <property type="component" value="Unassembled WGS sequence"/>
</dbReference>
<feature type="region of interest" description="Disordered" evidence="1">
    <location>
        <begin position="109"/>
        <end position="156"/>
    </location>
</feature>